<feature type="compositionally biased region" description="Polar residues" evidence="5">
    <location>
        <begin position="43"/>
        <end position="80"/>
    </location>
</feature>
<evidence type="ECO:0000256" key="2">
    <source>
        <dbReference type="ARBA" id="ARBA00022490"/>
    </source>
</evidence>
<keyword evidence="2" id="KW-0963">Cytoplasm</keyword>
<evidence type="ECO:0000256" key="4">
    <source>
        <dbReference type="ARBA" id="ARBA00023157"/>
    </source>
</evidence>
<evidence type="ECO:0000256" key="1">
    <source>
        <dbReference type="ARBA" id="ARBA00004496"/>
    </source>
</evidence>
<dbReference type="SUPFAM" id="SSF48726">
    <property type="entry name" value="Immunoglobulin"/>
    <property type="match status" value="3"/>
</dbReference>
<dbReference type="Proteomes" id="UP000614601">
    <property type="component" value="Unassembled WGS sequence"/>
</dbReference>
<dbReference type="CDD" id="cd00096">
    <property type="entry name" value="Ig"/>
    <property type="match status" value="1"/>
</dbReference>
<accession>A0A811L4Q4</accession>
<dbReference type="PANTHER" id="PTHR35971">
    <property type="entry name" value="SI:DKEY-31G6.6"/>
    <property type="match status" value="1"/>
</dbReference>
<dbReference type="InterPro" id="IPR003599">
    <property type="entry name" value="Ig_sub"/>
</dbReference>
<comment type="caution">
    <text evidence="7">The sequence shown here is derived from an EMBL/GenBank/DDBJ whole genome shotgun (WGS) entry which is preliminary data.</text>
</comment>
<proteinExistence type="predicted"/>
<dbReference type="PROSITE" id="PS50835">
    <property type="entry name" value="IG_LIKE"/>
    <property type="match status" value="2"/>
</dbReference>
<dbReference type="OrthoDB" id="5969272at2759"/>
<feature type="domain" description="Ig-like" evidence="6">
    <location>
        <begin position="877"/>
        <end position="990"/>
    </location>
</feature>
<feature type="region of interest" description="Disordered" evidence="5">
    <location>
        <begin position="43"/>
        <end position="90"/>
    </location>
</feature>
<evidence type="ECO:0000313" key="8">
    <source>
        <dbReference type="Proteomes" id="UP000614601"/>
    </source>
</evidence>
<keyword evidence="4" id="KW-1015">Disulfide bond</keyword>
<protein>
    <recommendedName>
        <fullName evidence="6">Ig-like domain-containing protein</fullName>
    </recommendedName>
</protein>
<evidence type="ECO:0000259" key="6">
    <source>
        <dbReference type="PROSITE" id="PS50835"/>
    </source>
</evidence>
<feature type="domain" description="Ig-like" evidence="6">
    <location>
        <begin position="1007"/>
        <end position="1083"/>
    </location>
</feature>
<dbReference type="InterPro" id="IPR052385">
    <property type="entry name" value="Obscurin/Obscurin-like_Reg"/>
</dbReference>
<dbReference type="Pfam" id="PF07679">
    <property type="entry name" value="I-set"/>
    <property type="match status" value="2"/>
</dbReference>
<dbReference type="EMBL" id="CAJFDH010000005">
    <property type="protein sequence ID" value="CAD5224136.1"/>
    <property type="molecule type" value="Genomic_DNA"/>
</dbReference>
<organism evidence="7 8">
    <name type="scientific">Bursaphelenchus okinawaensis</name>
    <dbReference type="NCBI Taxonomy" id="465554"/>
    <lineage>
        <taxon>Eukaryota</taxon>
        <taxon>Metazoa</taxon>
        <taxon>Ecdysozoa</taxon>
        <taxon>Nematoda</taxon>
        <taxon>Chromadorea</taxon>
        <taxon>Rhabditida</taxon>
        <taxon>Tylenchina</taxon>
        <taxon>Tylenchomorpha</taxon>
        <taxon>Aphelenchoidea</taxon>
        <taxon>Aphelenchoididae</taxon>
        <taxon>Bursaphelenchus</taxon>
    </lineage>
</organism>
<dbReference type="InterPro" id="IPR013098">
    <property type="entry name" value="Ig_I-set"/>
</dbReference>
<dbReference type="PANTHER" id="PTHR35971:SF5">
    <property type="entry name" value="OBSCURIN LIKE CYTOSKELETAL ADAPTOR 1"/>
    <property type="match status" value="1"/>
</dbReference>
<dbReference type="InterPro" id="IPR007110">
    <property type="entry name" value="Ig-like_dom"/>
</dbReference>
<sequence length="1102" mass="125312">MSAFRPDVHGSYLVSKTNEEEQLNRVFTAGECRRASISLISPDQNEVNEGASSTVSTNLNRSGSQTLNYDENQPYYQNEGPTHDNNENKDQNIKQDQSFRHRTFLRGRMISHPSDSPIPSLSSAELITDQAAQVFQGWEMRKIPQTGRTLGYFYPYPFEECHAHFVVPESPVHINRSGISTLQQLRFDEGFEALMEAYRNKIKYGSSVIEKTIFEVSDSLMDASMTRVHNEVNQELLRSRIAETILNLNASYPAYYDENLKPSFDSLEKRIRKLEDVFIKDEDKRIEEELREINMLKSEALSDKTVLSKREDQIQKRFDNVARMTPLIHMVKQKVDKLHVFAQIPSKGEFVDGLQPLLHNINTEMNVIHKLCRQNNDISNINKVVKVLSGVCSRVDSVLDEFNVSRLTSSSRIAEEEAKSVWLTLDLQRPEAVTVTKASVKVQENAKLLKKVKTDAPLKNLEGSSDTEIISKTIHEISTESQLQTQKARVKEPTKPNKVDKESATLKVLAPSVKNQKKHSLPTFEVTAPEITSNLSEMNAETLVTARRRAQQKDVQGFIIPGNTRFGNQFLFDDVVDVTVTESQHSIYSEDENTLTNVPILFCKSRLPLETAILSDDESDEFHVINVKNSCSETFCLKKHRRNYRVSAFVYPAVSGRCGVTISDNNYQVDVEQEQDAWKNSATIFSNSFFSTEVYIEDSEHEKRMSVLKDLTEANAQMSVSIDARSFYDGVDVNLNLIPYYGTHKNLASNRLENGSINNSALLNVTVSEHNDDVASSHRSSQKSLVISEYTALNQHSFDVPTYIVKNGSTASITCELNKSVQLDCKVEWFVGKKHIRPNNQKYMRSRELFMEVLIINDVTINDSELYSISIDNEIYPVAYLIVENANMGYNDVINQPETMFVMEGETAILSCRLPDLYQYSTPIKWVNNSGEVMSSTSVSNSAENKYSRVIIGEVTVEDQGCYMCYVDDVVKQINLVVEERIDEREVQVSSAETDNEDLNDYLVPLNSTATIACELESTEKLKTFQWRKDNQNIICNQNSKYEHVINGFKHYLIIHNAQVYDSGVYSVLINSTVFKVAQLTISQKRHTLYRDQGRSFSYVCI</sequence>
<dbReference type="GO" id="GO:0005737">
    <property type="term" value="C:cytoplasm"/>
    <property type="evidence" value="ECO:0007669"/>
    <property type="project" value="UniProtKB-SubCell"/>
</dbReference>
<dbReference type="Proteomes" id="UP000783686">
    <property type="component" value="Unassembled WGS sequence"/>
</dbReference>
<evidence type="ECO:0000313" key="7">
    <source>
        <dbReference type="EMBL" id="CAD5224136.1"/>
    </source>
</evidence>
<evidence type="ECO:0000256" key="5">
    <source>
        <dbReference type="SAM" id="MobiDB-lite"/>
    </source>
</evidence>
<dbReference type="AlphaFoldDB" id="A0A811L4Q4"/>
<keyword evidence="8" id="KW-1185">Reference proteome</keyword>
<dbReference type="EMBL" id="CAJFCW020000005">
    <property type="protein sequence ID" value="CAG9119673.1"/>
    <property type="molecule type" value="Genomic_DNA"/>
</dbReference>
<comment type="subcellular location">
    <subcellularLocation>
        <location evidence="1">Cytoplasm</location>
    </subcellularLocation>
</comment>
<feature type="compositionally biased region" description="Basic and acidic residues" evidence="5">
    <location>
        <begin position="81"/>
        <end position="90"/>
    </location>
</feature>
<dbReference type="Gene3D" id="2.60.40.10">
    <property type="entry name" value="Immunoglobulins"/>
    <property type="match status" value="3"/>
</dbReference>
<gene>
    <name evidence="7" type="ORF">BOKJ2_LOCUS10906</name>
</gene>
<dbReference type="InterPro" id="IPR036179">
    <property type="entry name" value="Ig-like_dom_sf"/>
</dbReference>
<keyword evidence="3" id="KW-0597">Phosphoprotein</keyword>
<evidence type="ECO:0000256" key="3">
    <source>
        <dbReference type="ARBA" id="ARBA00022553"/>
    </source>
</evidence>
<name>A0A811L4Q4_9BILA</name>
<dbReference type="InterPro" id="IPR013783">
    <property type="entry name" value="Ig-like_fold"/>
</dbReference>
<dbReference type="SMART" id="SM00409">
    <property type="entry name" value="IG"/>
    <property type="match status" value="3"/>
</dbReference>
<reference evidence="7" key="1">
    <citation type="submission" date="2020-09" db="EMBL/GenBank/DDBJ databases">
        <authorList>
            <person name="Kikuchi T."/>
        </authorList>
    </citation>
    <scope>NUCLEOTIDE SEQUENCE</scope>
    <source>
        <strain evidence="7">SH1</strain>
    </source>
</reference>